<protein>
    <recommendedName>
        <fullName evidence="3">N-acetyltransferase domain-containing protein</fullName>
    </recommendedName>
</protein>
<dbReference type="AlphaFoldDB" id="Q2NS59"/>
<evidence type="ECO:0000259" key="3">
    <source>
        <dbReference type="PROSITE" id="PS51186"/>
    </source>
</evidence>
<dbReference type="InterPro" id="IPR050832">
    <property type="entry name" value="Bact_Acetyltransf"/>
</dbReference>
<dbReference type="GO" id="GO:0016747">
    <property type="term" value="F:acyltransferase activity, transferring groups other than amino-acyl groups"/>
    <property type="evidence" value="ECO:0007669"/>
    <property type="project" value="InterPro"/>
</dbReference>
<dbReference type="InterPro" id="IPR000182">
    <property type="entry name" value="GNAT_dom"/>
</dbReference>
<dbReference type="eggNOG" id="COG0456">
    <property type="taxonomic scope" value="Bacteria"/>
</dbReference>
<dbReference type="Pfam" id="PF00583">
    <property type="entry name" value="Acetyltransf_1"/>
    <property type="match status" value="1"/>
</dbReference>
<accession>Q2NS59</accession>
<dbReference type="KEGG" id="sgl:SG1741"/>
<proteinExistence type="predicted"/>
<gene>
    <name evidence="4" type="ordered locus">SG1741</name>
</gene>
<reference evidence="4 5" key="1">
    <citation type="journal article" date="2006" name="Genome Res.">
        <title>Massive genome erosion and functional adaptations provide insights into the symbiotic lifestyle of Sodalis glossinidius in the tsetse host.</title>
        <authorList>
            <person name="Toh H."/>
            <person name="Weiss B.L."/>
            <person name="Perkin S.A.H."/>
            <person name="Yamashita A."/>
            <person name="Oshima K."/>
            <person name="Hattori M."/>
            <person name="Aksoy S."/>
        </authorList>
    </citation>
    <scope>NUCLEOTIDE SEQUENCE [LARGE SCALE GENOMIC DNA]</scope>
    <source>
        <strain evidence="5">morsitans</strain>
    </source>
</reference>
<dbReference type="PROSITE" id="PS51186">
    <property type="entry name" value="GNAT"/>
    <property type="match status" value="1"/>
</dbReference>
<dbReference type="BioCyc" id="SGLO343509:SGP1_RS15790-MONOMER"/>
<keyword evidence="2" id="KW-0012">Acyltransferase</keyword>
<dbReference type="HOGENOM" id="CLU_013985_21_3_6"/>
<dbReference type="Gene3D" id="3.40.630.30">
    <property type="match status" value="1"/>
</dbReference>
<dbReference type="CDD" id="cd04301">
    <property type="entry name" value="NAT_SF"/>
    <property type="match status" value="1"/>
</dbReference>
<name>Q2NS59_SODGM</name>
<keyword evidence="1" id="KW-0808">Transferase</keyword>
<dbReference type="SUPFAM" id="SSF55729">
    <property type="entry name" value="Acyl-CoA N-acyltransferases (Nat)"/>
    <property type="match status" value="1"/>
</dbReference>
<evidence type="ECO:0000313" key="5">
    <source>
        <dbReference type="Proteomes" id="UP000001932"/>
    </source>
</evidence>
<evidence type="ECO:0000256" key="2">
    <source>
        <dbReference type="ARBA" id="ARBA00023315"/>
    </source>
</evidence>
<dbReference type="InterPro" id="IPR016181">
    <property type="entry name" value="Acyl_CoA_acyltransferase"/>
</dbReference>
<evidence type="ECO:0000256" key="1">
    <source>
        <dbReference type="ARBA" id="ARBA00022679"/>
    </source>
</evidence>
<keyword evidence="5" id="KW-1185">Reference proteome</keyword>
<dbReference type="Proteomes" id="UP000001932">
    <property type="component" value="Chromosome"/>
</dbReference>
<evidence type="ECO:0000313" key="4">
    <source>
        <dbReference type="EMBL" id="BAE75016.1"/>
    </source>
</evidence>
<feature type="domain" description="N-acetyltransferase" evidence="3">
    <location>
        <begin position="27"/>
        <end position="167"/>
    </location>
</feature>
<sequence>MYYNYIPNTSLVIRQAGHAMNRSSGAITVRHYQEADRPFLRTLFLASRKANWLWLDDSQWQLEDFDAVTLGEKILVAEINQTIAGFASLSVQDRFLHNLFIAPQWQRQKVGTALLDACYPLCRGTMALKCLILNQRALRFYLNNGWRVITTGLAENGEYYLMHHRPPSASSRRQTASGHP</sequence>
<dbReference type="PANTHER" id="PTHR43877">
    <property type="entry name" value="AMINOALKYLPHOSPHONATE N-ACETYLTRANSFERASE-RELATED-RELATED"/>
    <property type="match status" value="1"/>
</dbReference>
<organism evidence="4 5">
    <name type="scientific">Sodalis glossinidius (strain morsitans)</name>
    <dbReference type="NCBI Taxonomy" id="343509"/>
    <lineage>
        <taxon>Bacteria</taxon>
        <taxon>Pseudomonadati</taxon>
        <taxon>Pseudomonadota</taxon>
        <taxon>Gammaproteobacteria</taxon>
        <taxon>Enterobacterales</taxon>
        <taxon>Bruguierivoracaceae</taxon>
        <taxon>Sodalis</taxon>
    </lineage>
</organism>
<dbReference type="EMBL" id="AP008232">
    <property type="protein sequence ID" value="BAE75016.1"/>
    <property type="molecule type" value="Genomic_DNA"/>
</dbReference>
<dbReference type="STRING" id="343509.SG1741"/>